<sequence>MKHGIKLSLLTAALLMAGCGDNSSSSTNEPQYESYIQEALSRDTTIKFALQGTNASVPLPSFALMNTSDGTLEIPTEGDDGLTNPRASMGTMDGWSTTMPLLMDFEGAGLADGLVTSGIYLVELTDSMTGSPSVKSVLVQGTDFVAVADSASDRINIVLSKDLNPSSEYILAITDEVTDVNGDPVGTSSSYAALKSKSKIYETGAVASAQQVTQGVETIFTMAGIADTTDIIYSTWFSTQSVGDTLYAVKGATATALNQDGGLASVWKDGANPNNVDLSTAYAMVFGTTQDFNTAIDNDADFDKYIDPDGTKKAGIKALYTGSGADVNVTHGQVALPYYLETDADWNSQPMESAMPSLALIKEALADDNEKAIIGAQLLAAGIDATKLATDVTEQLKLVGLTLTKSDGSVLDEDRILTRYAPVPQVKSLQNAEFLLFTPNGGNPTNVVIYQHGITSAKENAYAFAFNLAQAGIAVIAIDLPLHGSRSLDDSRSANADVLAYLNLNNLAVARDNVRQSVLDVLGLRASLVTSLQAGLLVGSPLQSFNPMTGSEVKLLGHSLGGIVGTTAVAAGNKSLGSDAADMLYSFSGASIQNSGGQIANLLLGSSEFGPQIKHNLTSALSADYKSYADSSCSADKQKECYEQFESMATAETLATLAGGFSEFAYAAQTVLDTVDPYTNASNLLTSDKVNIPFYMTEVDQDDTVPNSVTNAPFAGTEPLAAKLGLATVNSSTALSDGTASFVQFNSTALHSTFVAPQQSDNSDLPNYAQMQTSNGEFLAAGTLVSAPSVATLK</sequence>
<feature type="chain" id="PRO_5004640560" description="Bacterial virulence factor lipase N-terminal domain-containing protein" evidence="1">
    <location>
        <begin position="18"/>
        <end position="794"/>
    </location>
</feature>
<evidence type="ECO:0000259" key="2">
    <source>
        <dbReference type="Pfam" id="PF12262"/>
    </source>
</evidence>
<name>U3BNR0_VIBPR</name>
<feature type="signal peptide" evidence="1">
    <location>
        <begin position="1"/>
        <end position="17"/>
    </location>
</feature>
<evidence type="ECO:0000256" key="1">
    <source>
        <dbReference type="SAM" id="SignalP"/>
    </source>
</evidence>
<keyword evidence="4" id="KW-1185">Reference proteome</keyword>
<dbReference type="STRING" id="1219065.VPR01S_12_00170"/>
<proteinExistence type="predicted"/>
<dbReference type="Proteomes" id="UP000016570">
    <property type="component" value="Unassembled WGS sequence"/>
</dbReference>
<dbReference type="SUPFAM" id="SSF53474">
    <property type="entry name" value="alpha/beta-Hydrolases"/>
    <property type="match status" value="1"/>
</dbReference>
<dbReference type="eggNOG" id="COG2267">
    <property type="taxonomic scope" value="Bacteria"/>
</dbReference>
<dbReference type="AlphaFoldDB" id="U3BNR0"/>
<organism evidence="3 4">
    <name type="scientific">Vibrio proteolyticus NBRC 13287</name>
    <dbReference type="NCBI Taxonomy" id="1219065"/>
    <lineage>
        <taxon>Bacteria</taxon>
        <taxon>Pseudomonadati</taxon>
        <taxon>Pseudomonadota</taxon>
        <taxon>Gammaproteobacteria</taxon>
        <taxon>Vibrionales</taxon>
        <taxon>Vibrionaceae</taxon>
        <taxon>Vibrio</taxon>
    </lineage>
</organism>
<dbReference type="Pfam" id="PF12262">
    <property type="entry name" value="Lipase_bact_N"/>
    <property type="match status" value="1"/>
</dbReference>
<dbReference type="InterPro" id="IPR025920">
    <property type="entry name" value="Lipase_bact_N"/>
</dbReference>
<comment type="caution">
    <text evidence="3">The sequence shown here is derived from an EMBL/GenBank/DDBJ whole genome shotgun (WGS) entry which is preliminary data.</text>
</comment>
<keyword evidence="1" id="KW-0732">Signal</keyword>
<reference evidence="3 4" key="1">
    <citation type="submission" date="2013-09" db="EMBL/GenBank/DDBJ databases">
        <title>Whole genome shotgun sequence of Vibrio proteolyticus NBRC 13287.</title>
        <authorList>
            <person name="Isaki S."/>
            <person name="Hosoyama A."/>
            <person name="Numata M."/>
            <person name="Hashimoto M."/>
            <person name="Hosoyama Y."/>
            <person name="Tsuchikane K."/>
            <person name="Noguchi M."/>
            <person name="Hirakata S."/>
            <person name="Ichikawa N."/>
            <person name="Ohji S."/>
            <person name="Yamazoe A."/>
            <person name="Fujita N."/>
        </authorList>
    </citation>
    <scope>NUCLEOTIDE SEQUENCE [LARGE SCALE GENOMIC DNA]</scope>
    <source>
        <strain evidence="3 4">NBRC 13287</strain>
    </source>
</reference>
<gene>
    <name evidence="3" type="ORF">VPR01S_12_00170</name>
</gene>
<dbReference type="InterPro" id="IPR029058">
    <property type="entry name" value="AB_hydrolase_fold"/>
</dbReference>
<dbReference type="PROSITE" id="PS51257">
    <property type="entry name" value="PROKAR_LIPOPROTEIN"/>
    <property type="match status" value="1"/>
</dbReference>
<accession>U3BNR0</accession>
<dbReference type="NCBIfam" id="TIGR03502">
    <property type="entry name" value="lipase_Pla1_cef"/>
    <property type="match status" value="1"/>
</dbReference>
<protein>
    <recommendedName>
        <fullName evidence="2">Bacterial virulence factor lipase N-terminal domain-containing protein</fullName>
    </recommendedName>
</protein>
<feature type="domain" description="Bacterial virulence factor lipase N-terminal" evidence="2">
    <location>
        <begin position="31"/>
        <end position="258"/>
    </location>
</feature>
<dbReference type="Gene3D" id="3.40.50.1820">
    <property type="entry name" value="alpha/beta hydrolase"/>
    <property type="match status" value="1"/>
</dbReference>
<evidence type="ECO:0000313" key="3">
    <source>
        <dbReference type="EMBL" id="GAD68208.1"/>
    </source>
</evidence>
<evidence type="ECO:0000313" key="4">
    <source>
        <dbReference type="Proteomes" id="UP000016570"/>
    </source>
</evidence>
<dbReference type="InterPro" id="IPR020009">
    <property type="entry name" value="VolA/Pla-1/cef"/>
</dbReference>
<dbReference type="RefSeq" id="WP_021706179.1">
    <property type="nucleotide sequence ID" value="NZ_BATJ01000012.1"/>
</dbReference>
<dbReference type="EMBL" id="BATJ01000012">
    <property type="protein sequence ID" value="GAD68208.1"/>
    <property type="molecule type" value="Genomic_DNA"/>
</dbReference>